<keyword evidence="2" id="KW-0812">Transmembrane</keyword>
<accession>A0ABR3GWY5</accession>
<proteinExistence type="predicted"/>
<evidence type="ECO:0000256" key="2">
    <source>
        <dbReference type="SAM" id="Phobius"/>
    </source>
</evidence>
<keyword evidence="2" id="KW-1133">Transmembrane helix</keyword>
<organism evidence="4 5">
    <name type="scientific">Discina gigas</name>
    <dbReference type="NCBI Taxonomy" id="1032678"/>
    <lineage>
        <taxon>Eukaryota</taxon>
        <taxon>Fungi</taxon>
        <taxon>Dikarya</taxon>
        <taxon>Ascomycota</taxon>
        <taxon>Pezizomycotina</taxon>
        <taxon>Pezizomycetes</taxon>
        <taxon>Pezizales</taxon>
        <taxon>Discinaceae</taxon>
        <taxon>Discina</taxon>
    </lineage>
</organism>
<protein>
    <recommendedName>
        <fullName evidence="3">Glutaredoxin domain-containing protein</fullName>
    </recommendedName>
</protein>
<dbReference type="SUPFAM" id="SSF52833">
    <property type="entry name" value="Thioredoxin-like"/>
    <property type="match status" value="1"/>
</dbReference>
<gene>
    <name evidence="4" type="ORF">Q9L58_000429</name>
</gene>
<dbReference type="Pfam" id="PF00462">
    <property type="entry name" value="Glutaredoxin"/>
    <property type="match status" value="1"/>
</dbReference>
<evidence type="ECO:0000259" key="3">
    <source>
        <dbReference type="Pfam" id="PF00462"/>
    </source>
</evidence>
<dbReference type="EMBL" id="JBBBZM010000003">
    <property type="protein sequence ID" value="KAL0640459.1"/>
    <property type="molecule type" value="Genomic_DNA"/>
</dbReference>
<evidence type="ECO:0000256" key="1">
    <source>
        <dbReference type="SAM" id="MobiDB-lite"/>
    </source>
</evidence>
<feature type="transmembrane region" description="Helical" evidence="2">
    <location>
        <begin position="7"/>
        <end position="24"/>
    </location>
</feature>
<dbReference type="InterPro" id="IPR036249">
    <property type="entry name" value="Thioredoxin-like_sf"/>
</dbReference>
<sequence length="243" mass="26711">MPSSRRVKLLAVAAITLIFIIIYYNSDSSIPSQSRYLDDLKAASERERLIKLQTESLVPPPDHAQDLTDTAGVTERLKEAEDAAKKAAGEKAGPKPDSPSKMQEAMKNRNSGKKESVAAGPETDPVEYDALSDIAQILKRSPIVIFSKSYCPFSLRAKDLLLKQYKITPSPFVVELDKYEHGVELQAALAKQTGRRTVPNIMISGKSLGGSDEMAALEVEGKLVERIQKMGGKRIMEILKLKV</sequence>
<comment type="caution">
    <text evidence="4">The sequence shown here is derived from an EMBL/GenBank/DDBJ whole genome shotgun (WGS) entry which is preliminary data.</text>
</comment>
<keyword evidence="5" id="KW-1185">Reference proteome</keyword>
<feature type="compositionally biased region" description="Basic and acidic residues" evidence="1">
    <location>
        <begin position="104"/>
        <end position="116"/>
    </location>
</feature>
<reference evidence="4 5" key="1">
    <citation type="submission" date="2024-02" db="EMBL/GenBank/DDBJ databases">
        <title>Discinaceae phylogenomics.</title>
        <authorList>
            <person name="Dirks A.C."/>
            <person name="James T.Y."/>
        </authorList>
    </citation>
    <scope>NUCLEOTIDE SEQUENCE [LARGE SCALE GENOMIC DNA]</scope>
    <source>
        <strain evidence="4 5">ACD0624</strain>
    </source>
</reference>
<dbReference type="PANTHER" id="PTHR45694">
    <property type="entry name" value="GLUTAREDOXIN 2"/>
    <property type="match status" value="1"/>
</dbReference>
<dbReference type="NCBIfam" id="TIGR02180">
    <property type="entry name" value="GRX_euk"/>
    <property type="match status" value="1"/>
</dbReference>
<dbReference type="Gene3D" id="3.40.30.10">
    <property type="entry name" value="Glutaredoxin"/>
    <property type="match status" value="1"/>
</dbReference>
<dbReference type="PROSITE" id="PS51354">
    <property type="entry name" value="GLUTAREDOXIN_2"/>
    <property type="match status" value="1"/>
</dbReference>
<dbReference type="InterPro" id="IPR002109">
    <property type="entry name" value="Glutaredoxin"/>
</dbReference>
<dbReference type="InterPro" id="IPR014025">
    <property type="entry name" value="Glutaredoxin_subgr"/>
</dbReference>
<evidence type="ECO:0000313" key="4">
    <source>
        <dbReference type="EMBL" id="KAL0640459.1"/>
    </source>
</evidence>
<dbReference type="Proteomes" id="UP001447188">
    <property type="component" value="Unassembled WGS sequence"/>
</dbReference>
<feature type="domain" description="Glutaredoxin" evidence="3">
    <location>
        <begin position="143"/>
        <end position="206"/>
    </location>
</feature>
<dbReference type="InterPro" id="IPR011899">
    <property type="entry name" value="Glutaredoxin_euk/vir"/>
</dbReference>
<keyword evidence="2" id="KW-0472">Membrane</keyword>
<evidence type="ECO:0000313" key="5">
    <source>
        <dbReference type="Proteomes" id="UP001447188"/>
    </source>
</evidence>
<dbReference type="PRINTS" id="PR00160">
    <property type="entry name" value="GLUTAREDOXIN"/>
</dbReference>
<feature type="compositionally biased region" description="Basic and acidic residues" evidence="1">
    <location>
        <begin position="79"/>
        <end position="94"/>
    </location>
</feature>
<name>A0ABR3GWY5_9PEZI</name>
<dbReference type="PANTHER" id="PTHR45694:SF5">
    <property type="entry name" value="GLUTAREDOXIN 2"/>
    <property type="match status" value="1"/>
</dbReference>
<feature type="region of interest" description="Disordered" evidence="1">
    <location>
        <begin position="79"/>
        <end position="124"/>
    </location>
</feature>
<dbReference type="CDD" id="cd03419">
    <property type="entry name" value="GRX_GRXh_1_2_like"/>
    <property type="match status" value="1"/>
</dbReference>